<evidence type="ECO:0000256" key="6">
    <source>
        <dbReference type="ARBA" id="ARBA00022958"/>
    </source>
</evidence>
<comment type="subcellular location">
    <subcellularLocation>
        <location evidence="1">Membrane</location>
        <topology evidence="1">Multi-pass membrane protein</topology>
    </subcellularLocation>
</comment>
<dbReference type="Proteomes" id="UP000275267">
    <property type="component" value="Unassembled WGS sequence"/>
</dbReference>
<name>A0A3L6PQX1_PANMI</name>
<dbReference type="AlphaFoldDB" id="A0A3L6PQX1"/>
<feature type="region of interest" description="Disordered" evidence="10">
    <location>
        <begin position="33"/>
        <end position="55"/>
    </location>
</feature>
<evidence type="ECO:0000256" key="10">
    <source>
        <dbReference type="SAM" id="MobiDB-lite"/>
    </source>
</evidence>
<dbReference type="Pfam" id="PF02705">
    <property type="entry name" value="K_trans"/>
    <property type="match status" value="2"/>
</dbReference>
<feature type="transmembrane region" description="Helical" evidence="11">
    <location>
        <begin position="284"/>
        <end position="305"/>
    </location>
</feature>
<feature type="transmembrane region" description="Helical" evidence="11">
    <location>
        <begin position="226"/>
        <end position="246"/>
    </location>
</feature>
<evidence type="ECO:0000256" key="8">
    <source>
        <dbReference type="ARBA" id="ARBA00023065"/>
    </source>
</evidence>
<dbReference type="InterPro" id="IPR003855">
    <property type="entry name" value="K+_transporter"/>
</dbReference>
<evidence type="ECO:0000256" key="5">
    <source>
        <dbReference type="ARBA" id="ARBA00022692"/>
    </source>
</evidence>
<dbReference type="PANTHER" id="PTHR30540">
    <property type="entry name" value="OSMOTIC STRESS POTASSIUM TRANSPORTER"/>
    <property type="match status" value="1"/>
</dbReference>
<dbReference type="GO" id="GO:0016020">
    <property type="term" value="C:membrane"/>
    <property type="evidence" value="ECO:0007669"/>
    <property type="project" value="UniProtKB-SubCell"/>
</dbReference>
<proteinExistence type="inferred from homology"/>
<feature type="compositionally biased region" description="Acidic residues" evidence="10">
    <location>
        <begin position="40"/>
        <end position="49"/>
    </location>
</feature>
<dbReference type="PANTHER" id="PTHR30540:SF20">
    <property type="entry name" value="POTASSIUM TRANSPORTER 6"/>
    <property type="match status" value="1"/>
</dbReference>
<keyword evidence="15" id="KW-1185">Reference proteome</keyword>
<gene>
    <name evidence="14" type="ORF">C2845_PM14G13770</name>
</gene>
<protein>
    <submittedName>
        <fullName evidence="14">Potassium transporter 6-like</fullName>
    </submittedName>
</protein>
<dbReference type="OrthoDB" id="504708at2759"/>
<comment type="similarity">
    <text evidence="2">Belongs to the HAK/KUP transporter (TC 2.A.72.3) family.</text>
</comment>
<evidence type="ECO:0000256" key="11">
    <source>
        <dbReference type="SAM" id="Phobius"/>
    </source>
</evidence>
<sequence length="498" mass="54427">MAGANQGTRATWPMKAVRVADDDLILEVAAEKSRQAGEVGPDEIADDESTSGASGRRTLSFSQAYKMRHREPMVFTTWQTVLLAYQSLGIVYGDLGTSPLYVFSSLVLPDAGEADFLGVLSLILWTLTAMSLVKYVLIVLRADDHGEGGTFALYSLLRQHVSFKSDTPVPVARQASGASLGSHGERSGPPSRLHRWLEDSSVLQAAVTCFVLLGTCMMIGDGALTPAISGVAVIFVMLITTCLVSMVMDVIWRVNAEWIATFAVAFVSIEGVYGSALMNKFAEGGWVPFAIAALLLVPTLSWTYGRKLKARYEARHALDAAELGALAARRHAPGACVFLTDLVNGFPPIVRRYAEHTACLRELTLFVTVRELPVRSVLPEERFLVAREAPGVYRCVVRYGYMDKYDLVGDGFVGSAVAALKEAAESAEEAEAVDSALGDGYVVVFGRTILHMGGEHNWFKRFVINYLYRFLQKNFRSSVSMLKIDHAKTLQVGMLYEI</sequence>
<feature type="domain" description="K+ potassium transporter integral membrane" evidence="12">
    <location>
        <begin position="230"/>
        <end position="321"/>
    </location>
</feature>
<keyword evidence="9 11" id="KW-0472">Membrane</keyword>
<keyword evidence="5 11" id="KW-0812">Transmembrane</keyword>
<organism evidence="14 15">
    <name type="scientific">Panicum miliaceum</name>
    <name type="common">Proso millet</name>
    <name type="synonym">Broomcorn millet</name>
    <dbReference type="NCBI Taxonomy" id="4540"/>
    <lineage>
        <taxon>Eukaryota</taxon>
        <taxon>Viridiplantae</taxon>
        <taxon>Streptophyta</taxon>
        <taxon>Embryophyta</taxon>
        <taxon>Tracheophyta</taxon>
        <taxon>Spermatophyta</taxon>
        <taxon>Magnoliopsida</taxon>
        <taxon>Liliopsida</taxon>
        <taxon>Poales</taxon>
        <taxon>Poaceae</taxon>
        <taxon>PACMAD clade</taxon>
        <taxon>Panicoideae</taxon>
        <taxon>Panicodae</taxon>
        <taxon>Paniceae</taxon>
        <taxon>Panicinae</taxon>
        <taxon>Panicum</taxon>
        <taxon>Panicum sect. Panicum</taxon>
    </lineage>
</organism>
<evidence type="ECO:0000313" key="15">
    <source>
        <dbReference type="Proteomes" id="UP000275267"/>
    </source>
</evidence>
<feature type="domain" description="K+ potassium transporter integral membrane" evidence="12">
    <location>
        <begin position="83"/>
        <end position="229"/>
    </location>
</feature>
<feature type="transmembrane region" description="Helical" evidence="11">
    <location>
        <begin position="258"/>
        <end position="278"/>
    </location>
</feature>
<evidence type="ECO:0000256" key="9">
    <source>
        <dbReference type="ARBA" id="ARBA00023136"/>
    </source>
</evidence>
<evidence type="ECO:0000256" key="4">
    <source>
        <dbReference type="ARBA" id="ARBA00022538"/>
    </source>
</evidence>
<evidence type="ECO:0000256" key="7">
    <source>
        <dbReference type="ARBA" id="ARBA00022989"/>
    </source>
</evidence>
<keyword evidence="8" id="KW-0406">Ion transport</keyword>
<feature type="transmembrane region" description="Helical" evidence="11">
    <location>
        <begin position="73"/>
        <end position="93"/>
    </location>
</feature>
<feature type="domain" description="K+ potassium transporter C-terminal" evidence="13">
    <location>
        <begin position="333"/>
        <end position="498"/>
    </location>
</feature>
<keyword evidence="6" id="KW-0630">Potassium</keyword>
<feature type="transmembrane region" description="Helical" evidence="11">
    <location>
        <begin position="116"/>
        <end position="137"/>
    </location>
</feature>
<comment type="caution">
    <text evidence="14">The sequence shown here is derived from an EMBL/GenBank/DDBJ whole genome shotgun (WGS) entry which is preliminary data.</text>
</comment>
<dbReference type="EMBL" id="PQIB02000016">
    <property type="protein sequence ID" value="RLM62248.1"/>
    <property type="molecule type" value="Genomic_DNA"/>
</dbReference>
<evidence type="ECO:0000256" key="2">
    <source>
        <dbReference type="ARBA" id="ARBA00008440"/>
    </source>
</evidence>
<dbReference type="InterPro" id="IPR053952">
    <property type="entry name" value="K_trans_C"/>
</dbReference>
<evidence type="ECO:0000259" key="13">
    <source>
        <dbReference type="Pfam" id="PF22776"/>
    </source>
</evidence>
<evidence type="ECO:0000256" key="1">
    <source>
        <dbReference type="ARBA" id="ARBA00004141"/>
    </source>
</evidence>
<evidence type="ECO:0000256" key="3">
    <source>
        <dbReference type="ARBA" id="ARBA00022448"/>
    </source>
</evidence>
<accession>A0A3L6PQX1</accession>
<keyword evidence="7 11" id="KW-1133">Transmembrane helix</keyword>
<keyword evidence="4" id="KW-0633">Potassium transport</keyword>
<evidence type="ECO:0000313" key="14">
    <source>
        <dbReference type="EMBL" id="RLM62248.1"/>
    </source>
</evidence>
<dbReference type="GO" id="GO:0015079">
    <property type="term" value="F:potassium ion transmembrane transporter activity"/>
    <property type="evidence" value="ECO:0007669"/>
    <property type="project" value="InterPro"/>
</dbReference>
<dbReference type="STRING" id="4540.A0A3L6PQX1"/>
<feature type="transmembrane region" description="Helical" evidence="11">
    <location>
        <begin position="202"/>
        <end position="220"/>
    </location>
</feature>
<keyword evidence="3" id="KW-0813">Transport</keyword>
<dbReference type="Pfam" id="PF22776">
    <property type="entry name" value="K_trans_C"/>
    <property type="match status" value="1"/>
</dbReference>
<reference evidence="15" key="1">
    <citation type="journal article" date="2019" name="Nat. Commun.">
        <title>The genome of broomcorn millet.</title>
        <authorList>
            <person name="Zou C."/>
            <person name="Miki D."/>
            <person name="Li D."/>
            <person name="Tang Q."/>
            <person name="Xiao L."/>
            <person name="Rajput S."/>
            <person name="Deng P."/>
            <person name="Jia W."/>
            <person name="Huang R."/>
            <person name="Zhang M."/>
            <person name="Sun Y."/>
            <person name="Hu J."/>
            <person name="Fu X."/>
            <person name="Schnable P.S."/>
            <person name="Li F."/>
            <person name="Zhang H."/>
            <person name="Feng B."/>
            <person name="Zhu X."/>
            <person name="Liu R."/>
            <person name="Schnable J.C."/>
            <person name="Zhu J.-K."/>
            <person name="Zhang H."/>
        </authorList>
    </citation>
    <scope>NUCLEOTIDE SEQUENCE [LARGE SCALE GENOMIC DNA]</scope>
</reference>
<dbReference type="InterPro" id="IPR053951">
    <property type="entry name" value="K_trans_N"/>
</dbReference>
<evidence type="ECO:0000259" key="12">
    <source>
        <dbReference type="Pfam" id="PF02705"/>
    </source>
</evidence>